<dbReference type="InterPro" id="IPR022761">
    <property type="entry name" value="Fumarate_lyase_N"/>
</dbReference>
<evidence type="ECO:0000313" key="7">
    <source>
        <dbReference type="EMBL" id="CDD55609.1"/>
    </source>
</evidence>
<keyword evidence="3 5" id="KW-0456">Lyase</keyword>
<dbReference type="GO" id="GO:0005829">
    <property type="term" value="C:cytosol"/>
    <property type="evidence" value="ECO:0007669"/>
    <property type="project" value="TreeGrafter"/>
</dbReference>
<dbReference type="Gene3D" id="1.10.40.30">
    <property type="entry name" value="Fumarase/aspartase (C-terminal domain)"/>
    <property type="match status" value="1"/>
</dbReference>
<dbReference type="GO" id="GO:0006189">
    <property type="term" value="P:'de novo' IMP biosynthetic process"/>
    <property type="evidence" value="ECO:0007669"/>
    <property type="project" value="UniProtKB-UniPathway"/>
</dbReference>
<dbReference type="InterPro" id="IPR020557">
    <property type="entry name" value="Fumarate_lyase_CS"/>
</dbReference>
<protein>
    <recommendedName>
        <fullName evidence="4 5">Adenylosuccinate lyase</fullName>
        <shortName evidence="5">ASL</shortName>
        <ecNumber evidence="4 5">4.3.2.2</ecNumber>
    </recommendedName>
    <alternativeName>
        <fullName evidence="5">Adenylosuccinase</fullName>
    </alternativeName>
</protein>
<dbReference type="Pfam" id="PF00206">
    <property type="entry name" value="Lyase_1"/>
    <property type="match status" value="1"/>
</dbReference>
<comment type="caution">
    <text evidence="7">The sequence shown here is derived from an EMBL/GenBank/DDBJ whole genome shotgun (WGS) entry which is preliminary data.</text>
</comment>
<proteinExistence type="inferred from homology"/>
<dbReference type="Pfam" id="PF10397">
    <property type="entry name" value="ADSL_C"/>
    <property type="match status" value="1"/>
</dbReference>
<evidence type="ECO:0000256" key="5">
    <source>
        <dbReference type="RuleBase" id="RU361172"/>
    </source>
</evidence>
<dbReference type="PANTHER" id="PTHR43172">
    <property type="entry name" value="ADENYLOSUCCINATE LYASE"/>
    <property type="match status" value="1"/>
</dbReference>
<comment type="catalytic activity">
    <reaction evidence="5">
        <text>N(6)-(1,2-dicarboxyethyl)-AMP = fumarate + AMP</text>
        <dbReference type="Rhea" id="RHEA:16853"/>
        <dbReference type="ChEBI" id="CHEBI:29806"/>
        <dbReference type="ChEBI" id="CHEBI:57567"/>
        <dbReference type="ChEBI" id="CHEBI:456215"/>
        <dbReference type="EC" id="4.3.2.2"/>
    </reaction>
</comment>
<evidence type="ECO:0000256" key="1">
    <source>
        <dbReference type="ARBA" id="ARBA00022605"/>
    </source>
</evidence>
<dbReference type="UniPathway" id="UPA00074">
    <property type="reaction ID" value="UER00132"/>
</dbReference>
<evidence type="ECO:0000256" key="3">
    <source>
        <dbReference type="ARBA" id="ARBA00023239"/>
    </source>
</evidence>
<comment type="catalytic activity">
    <reaction evidence="5">
        <text>(2S)-2-[5-amino-1-(5-phospho-beta-D-ribosyl)imidazole-4-carboxamido]succinate = 5-amino-1-(5-phospho-beta-D-ribosyl)imidazole-4-carboxamide + fumarate</text>
        <dbReference type="Rhea" id="RHEA:23920"/>
        <dbReference type="ChEBI" id="CHEBI:29806"/>
        <dbReference type="ChEBI" id="CHEBI:58443"/>
        <dbReference type="ChEBI" id="CHEBI:58475"/>
        <dbReference type="EC" id="4.3.2.2"/>
    </reaction>
</comment>
<dbReference type="GO" id="GO:0044208">
    <property type="term" value="P:'de novo' AMP biosynthetic process"/>
    <property type="evidence" value="ECO:0007669"/>
    <property type="project" value="UniProtKB-UniPathway"/>
</dbReference>
<dbReference type="PROSITE" id="PS00163">
    <property type="entry name" value="FUMARATE_LYASES"/>
    <property type="match status" value="1"/>
</dbReference>
<dbReference type="CDD" id="cd03302">
    <property type="entry name" value="Adenylsuccinate_lyase_2"/>
    <property type="match status" value="1"/>
</dbReference>
<dbReference type="InterPro" id="IPR008948">
    <property type="entry name" value="L-Aspartase-like"/>
</dbReference>
<evidence type="ECO:0000313" key="8">
    <source>
        <dbReference type="Proteomes" id="UP000018141"/>
    </source>
</evidence>
<evidence type="ECO:0000256" key="4">
    <source>
        <dbReference type="NCBIfam" id="TIGR00928"/>
    </source>
</evidence>
<dbReference type="Gene3D" id="1.10.275.60">
    <property type="match status" value="1"/>
</dbReference>
<dbReference type="PRINTS" id="PR00149">
    <property type="entry name" value="FUMRATELYASE"/>
</dbReference>
<dbReference type="GO" id="GO:0004018">
    <property type="term" value="F:N6-(1,2-dicarboxyethyl)AMP AMP-lyase (fumarate-forming) activity"/>
    <property type="evidence" value="ECO:0007669"/>
    <property type="project" value="UniProtKB-UniRule"/>
</dbReference>
<evidence type="ECO:0000259" key="6">
    <source>
        <dbReference type="SMART" id="SM00998"/>
    </source>
</evidence>
<name>R7AJC4_9FIRM</name>
<dbReference type="GO" id="GO:0008652">
    <property type="term" value="P:amino acid biosynthetic process"/>
    <property type="evidence" value="ECO:0007669"/>
    <property type="project" value="UniProtKB-KW"/>
</dbReference>
<dbReference type="GO" id="GO:0070626">
    <property type="term" value="F:(S)-2-(5-amino-1-(5-phospho-D-ribosyl)imidazole-4-carboxamido) succinate lyase (fumarate-forming) activity"/>
    <property type="evidence" value="ECO:0007669"/>
    <property type="project" value="TreeGrafter"/>
</dbReference>
<reference evidence="7" key="1">
    <citation type="submission" date="2012-11" db="EMBL/GenBank/DDBJ databases">
        <title>Dependencies among metagenomic species, viruses, plasmids and units of genetic variation.</title>
        <authorList>
            <person name="Nielsen H.B."/>
            <person name="Almeida M."/>
            <person name="Juncker A.S."/>
            <person name="Rasmussen S."/>
            <person name="Li J."/>
            <person name="Sunagawa S."/>
            <person name="Plichta D."/>
            <person name="Gautier L."/>
            <person name="Le Chatelier E."/>
            <person name="Peletier E."/>
            <person name="Bonde I."/>
            <person name="Nielsen T."/>
            <person name="Manichanh C."/>
            <person name="Arumugam M."/>
            <person name="Batto J."/>
            <person name="Santos M.B.Q.D."/>
            <person name="Blom N."/>
            <person name="Borruel N."/>
            <person name="Burgdorf K.S."/>
            <person name="Boumezbeur F."/>
            <person name="Casellas F."/>
            <person name="Dore J."/>
            <person name="Guarner F."/>
            <person name="Hansen T."/>
            <person name="Hildebrand F."/>
            <person name="Kaas R.S."/>
            <person name="Kennedy S."/>
            <person name="Kristiansen K."/>
            <person name="Kultima J.R."/>
            <person name="Leonard P."/>
            <person name="Levenez F."/>
            <person name="Lund O."/>
            <person name="Moumen B."/>
            <person name="Le Paslier D."/>
            <person name="Pons N."/>
            <person name="Pedersen O."/>
            <person name="Prifti E."/>
            <person name="Qin J."/>
            <person name="Raes J."/>
            <person name="Tap J."/>
            <person name="Tims S."/>
            <person name="Ussery D.W."/>
            <person name="Yamada T."/>
            <person name="MetaHit consortium"/>
            <person name="Renault P."/>
            <person name="Sicheritz-Ponten T."/>
            <person name="Bork P."/>
            <person name="Wang J."/>
            <person name="Brunak S."/>
            <person name="Ehrlich S.D."/>
        </authorList>
    </citation>
    <scope>NUCLEOTIDE SEQUENCE [LARGE SCALE GENOMIC DNA]</scope>
</reference>
<dbReference type="FunFam" id="1.10.275.60:FF:000001">
    <property type="entry name" value="Adenylosuccinate lyase"/>
    <property type="match status" value="1"/>
</dbReference>
<dbReference type="InterPro" id="IPR004769">
    <property type="entry name" value="Pur_lyase"/>
</dbReference>
<dbReference type="PANTHER" id="PTHR43172:SF1">
    <property type="entry name" value="ADENYLOSUCCINATE LYASE"/>
    <property type="match status" value="1"/>
</dbReference>
<comment type="pathway">
    <text evidence="5">Purine metabolism; IMP biosynthesis via de novo pathway; 5-amino-1-(5-phospho-D-ribosyl)imidazole-4-carboxamide from 5-amino-1-(5-phospho-D-ribosyl)imidazole-4-carboxylate: step 2/2.</text>
</comment>
<dbReference type="Gene3D" id="1.20.200.10">
    <property type="entry name" value="Fumarase/aspartase (Central domain)"/>
    <property type="match status" value="1"/>
</dbReference>
<evidence type="ECO:0000256" key="2">
    <source>
        <dbReference type="ARBA" id="ARBA00022755"/>
    </source>
</evidence>
<feature type="domain" description="Adenylosuccinate lyase C-terminal" evidence="6">
    <location>
        <begin position="369"/>
        <end position="453"/>
    </location>
</feature>
<dbReference type="SMART" id="SM00998">
    <property type="entry name" value="ADSL_C"/>
    <property type="match status" value="1"/>
</dbReference>
<comment type="pathway">
    <text evidence="5">Purine metabolism; AMP biosynthesis via de novo pathway; AMP from IMP: step 2/2.</text>
</comment>
<sequence>MNDRYQTPLAERYASKEMQYIFSPDKKFRTWRRLWIALAESEKELGLNITDEQIAELKAHQDDINYEDAKKREAEVRHDVMSHVYAYGLQCPKAKGIIHLGATSCYVGDNTDIIIMTEGLQLVRKKLINVIAELSKFAEKYRALPTLAFTHFQPAQPTTVGKRATLWINELMLDLEDLDHVISTMKLLGSKGTTGTQASFLELFEGDHAKIRKLDSLIAEKMGFRECFPVSGQTYSRKVDTRVLNVLAGVAASAHKFSNDIRLLQHLKEIEEPFEKSQIGSSAMAYKRNPMRSERIASLANYVMADVMNPAITSATQWFERTLDDSANKRISVPEAFLAVDGILDLYMNVVDGLVVYDKVITKHLMAELPFMATENIMMDAVKAGGDRQELHERIRELSMKAGARVKQEGLDNNLLELIAADPMFGVTLEELQAKLDPSKYTGRAKEQVDEYLAEVVQPVLDSNDDALGMTATINV</sequence>
<accession>R7AJC4</accession>
<dbReference type="AlphaFoldDB" id="R7AJC4"/>
<keyword evidence="2 5" id="KW-0658">Purine biosynthesis</keyword>
<organism evidence="7 8">
    <name type="scientific">Bacteroides pectinophilus CAG:437</name>
    <dbReference type="NCBI Taxonomy" id="1263051"/>
    <lineage>
        <taxon>Bacteria</taxon>
        <taxon>Bacillati</taxon>
        <taxon>Bacillota</taxon>
        <taxon>Clostridia</taxon>
        <taxon>Eubacteriales</taxon>
    </lineage>
</organism>
<dbReference type="EC" id="4.3.2.2" evidence="4 5"/>
<dbReference type="SUPFAM" id="SSF48557">
    <property type="entry name" value="L-aspartase-like"/>
    <property type="match status" value="1"/>
</dbReference>
<dbReference type="UniPathway" id="UPA00075">
    <property type="reaction ID" value="UER00336"/>
</dbReference>
<dbReference type="InterPro" id="IPR019468">
    <property type="entry name" value="AdenyloSucc_lyase_C"/>
</dbReference>
<dbReference type="NCBIfam" id="TIGR00928">
    <property type="entry name" value="purB"/>
    <property type="match status" value="1"/>
</dbReference>
<dbReference type="InterPro" id="IPR000362">
    <property type="entry name" value="Fumarate_lyase_fam"/>
</dbReference>
<gene>
    <name evidence="7" type="ORF">BN656_00381</name>
</gene>
<dbReference type="EMBL" id="CBHH010000014">
    <property type="protein sequence ID" value="CDD55609.1"/>
    <property type="molecule type" value="Genomic_DNA"/>
</dbReference>
<keyword evidence="1" id="KW-0028">Amino-acid biosynthesis</keyword>
<dbReference type="Proteomes" id="UP000018141">
    <property type="component" value="Unassembled WGS sequence"/>
</dbReference>
<comment type="similarity">
    <text evidence="5">Belongs to the lyase 1 family. Adenylosuccinate lyase subfamily.</text>
</comment>